<evidence type="ECO:0000313" key="1">
    <source>
        <dbReference type="EMBL" id="GAA6410979.1"/>
    </source>
</evidence>
<comment type="caution">
    <text evidence="1">The sequence shown here is derived from an EMBL/GenBank/DDBJ whole genome shotgun (WGS) entry which is preliminary data.</text>
</comment>
<sequence>MTKTTKSIWKTKLELEVNCKEKPLKSMKSVKNAQTYNIMTYYKNIYPFNIIPCATIIRLSLGDTVKTVNLTKTLMQKEEQV</sequence>
<dbReference type="Proteomes" id="UP001600943">
    <property type="component" value="Unassembled WGS sequence"/>
</dbReference>
<reference evidence="1 2" key="1">
    <citation type="submission" date="2024-04" db="EMBL/GenBank/DDBJ databases">
        <title>Defined microbial consortia suppress multidrug-resistant proinflammatory Enterobacteriaceae via ecological control.</title>
        <authorList>
            <person name="Furuichi M."/>
            <person name="Kawaguchi T."/>
            <person name="Pust M."/>
            <person name="Yasuma K."/>
            <person name="Plichta D."/>
            <person name="Hasegawa N."/>
            <person name="Ohya T."/>
            <person name="Bhattarai S."/>
            <person name="Sasajima S."/>
            <person name="Aoto Y."/>
            <person name="Tuganbaev T."/>
            <person name="Yaginuma M."/>
            <person name="Ueda M."/>
            <person name="Okahashi N."/>
            <person name="Amafuji K."/>
            <person name="Kiridooshi Y."/>
            <person name="Sugita K."/>
            <person name="Strazar M."/>
            <person name="Skelly A."/>
            <person name="Suda W."/>
            <person name="Hattori M."/>
            <person name="Nakamoto N."/>
            <person name="Caballero S."/>
            <person name="Norman J."/>
            <person name="Olle B."/>
            <person name="Tanoue T."/>
            <person name="Arita M."/>
            <person name="Bucci V."/>
            <person name="Atarashi K."/>
            <person name="Xavier R."/>
            <person name="Honda K."/>
        </authorList>
    </citation>
    <scope>NUCLEOTIDE SEQUENCE [LARGE SCALE GENOMIC DNA]</scope>
    <source>
        <strain evidence="2">k04-0078-D8-1</strain>
    </source>
</reference>
<proteinExistence type="predicted"/>
<name>A0ABQ0BHQ8_9FIRM</name>
<protein>
    <submittedName>
        <fullName evidence="1">Uncharacterized protein</fullName>
    </submittedName>
</protein>
<dbReference type="EMBL" id="BAABYW010000002">
    <property type="protein sequence ID" value="GAA6410979.1"/>
    <property type="molecule type" value="Genomic_DNA"/>
</dbReference>
<gene>
    <name evidence="1" type="ORF">K040078D81_50960</name>
</gene>
<organism evidence="1 2">
    <name type="scientific">Blautia hominis</name>
    <dbReference type="NCBI Taxonomy" id="2025493"/>
    <lineage>
        <taxon>Bacteria</taxon>
        <taxon>Bacillati</taxon>
        <taxon>Bacillota</taxon>
        <taxon>Clostridia</taxon>
        <taxon>Lachnospirales</taxon>
        <taxon>Lachnospiraceae</taxon>
        <taxon>Blautia</taxon>
    </lineage>
</organism>
<keyword evidence="2" id="KW-1185">Reference proteome</keyword>
<accession>A0ABQ0BHQ8</accession>
<evidence type="ECO:0000313" key="2">
    <source>
        <dbReference type="Proteomes" id="UP001600943"/>
    </source>
</evidence>